<dbReference type="PANTHER" id="PTHR42783">
    <property type="entry name" value="GLUTAMATE SYNTHASE [NADPH] SMALL CHAIN"/>
    <property type="match status" value="1"/>
</dbReference>
<protein>
    <submittedName>
        <fullName evidence="3">Glutamate synthase (NADPH), homotetrameric</fullName>
    </submittedName>
</protein>
<dbReference type="InterPro" id="IPR036188">
    <property type="entry name" value="FAD/NAD-bd_sf"/>
</dbReference>
<accession>A0A1F5V638</accession>
<dbReference type="Pfam" id="PF07992">
    <property type="entry name" value="Pyr_redox_2"/>
    <property type="match status" value="1"/>
</dbReference>
<reference evidence="3 4" key="1">
    <citation type="journal article" date="2016" name="Nat. Commun.">
        <title>Thousands of microbial genomes shed light on interconnected biogeochemical processes in an aquifer system.</title>
        <authorList>
            <person name="Anantharaman K."/>
            <person name="Brown C.T."/>
            <person name="Hug L.A."/>
            <person name="Sharon I."/>
            <person name="Castelle C.J."/>
            <person name="Probst A.J."/>
            <person name="Thomas B.C."/>
            <person name="Singh A."/>
            <person name="Wilkins M.J."/>
            <person name="Karaoz U."/>
            <person name="Brodie E.L."/>
            <person name="Williams K.H."/>
            <person name="Hubbard S.S."/>
            <person name="Banfield J.F."/>
        </authorList>
    </citation>
    <scope>NUCLEOTIDE SEQUENCE [LARGE SCALE GENOMIC DNA]</scope>
</reference>
<dbReference type="NCBIfam" id="TIGR01316">
    <property type="entry name" value="gltA"/>
    <property type="match status" value="1"/>
</dbReference>
<dbReference type="SUPFAM" id="SSF51971">
    <property type="entry name" value="Nucleotide-binding domain"/>
    <property type="match status" value="2"/>
</dbReference>
<feature type="domain" description="Dihydroprymidine dehydrogenase" evidence="2">
    <location>
        <begin position="22"/>
        <end position="132"/>
    </location>
</feature>
<dbReference type="STRING" id="1817863.A2Y62_11070"/>
<dbReference type="Gene3D" id="1.10.1060.10">
    <property type="entry name" value="Alpha-helical ferredoxin"/>
    <property type="match status" value="1"/>
</dbReference>
<dbReference type="InterPro" id="IPR009051">
    <property type="entry name" value="Helical_ferredxn"/>
</dbReference>
<dbReference type="PANTHER" id="PTHR42783:SF3">
    <property type="entry name" value="GLUTAMATE SYNTHASE [NADPH] SMALL CHAIN-RELATED"/>
    <property type="match status" value="1"/>
</dbReference>
<dbReference type="Proteomes" id="UP000178943">
    <property type="component" value="Unassembled WGS sequence"/>
</dbReference>
<evidence type="ECO:0000259" key="2">
    <source>
        <dbReference type="Pfam" id="PF14691"/>
    </source>
</evidence>
<dbReference type="Gene3D" id="3.50.50.60">
    <property type="entry name" value="FAD/NAD(P)-binding domain"/>
    <property type="match status" value="3"/>
</dbReference>
<dbReference type="EMBL" id="MFGW01000231">
    <property type="protein sequence ID" value="OGF58870.1"/>
    <property type="molecule type" value="Genomic_DNA"/>
</dbReference>
<feature type="domain" description="FAD/NAD(P)-binding" evidence="1">
    <location>
        <begin position="145"/>
        <end position="450"/>
    </location>
</feature>
<dbReference type="PRINTS" id="PR00419">
    <property type="entry name" value="ADXRDTASE"/>
</dbReference>
<organism evidence="3 4">
    <name type="scientific">Candidatus Fischerbacteria bacterium RBG_13_37_8</name>
    <dbReference type="NCBI Taxonomy" id="1817863"/>
    <lineage>
        <taxon>Bacteria</taxon>
        <taxon>Candidatus Fischeribacteriota</taxon>
    </lineage>
</organism>
<comment type="caution">
    <text evidence="3">The sequence shown here is derived from an EMBL/GenBank/DDBJ whole genome shotgun (WGS) entry which is preliminary data.</text>
</comment>
<dbReference type="SUPFAM" id="SSF46548">
    <property type="entry name" value="alpha-helical ferredoxin"/>
    <property type="match status" value="1"/>
</dbReference>
<evidence type="ECO:0000313" key="3">
    <source>
        <dbReference type="EMBL" id="OGF58870.1"/>
    </source>
</evidence>
<evidence type="ECO:0000259" key="1">
    <source>
        <dbReference type="Pfam" id="PF07992"/>
    </source>
</evidence>
<gene>
    <name evidence="3" type="ORF">A2Y62_11070</name>
</gene>
<proteinExistence type="predicted"/>
<dbReference type="Pfam" id="PF14691">
    <property type="entry name" value="Fer4_20"/>
    <property type="match status" value="1"/>
</dbReference>
<sequence>MAEKLKIVPKKTPMPEQPAKERVKNFEEVPFGYSEADAIVEAQRCLQCKKAPCIAGCPVEIDIPGFIKYIAEGDFVASIKKLKEKNVLPAVCGRVCPQETQCEIVCTLAKKWEPVAIGRLERFAADWEAKQGESPIPGSLPSTGKKVAIIGAGPGGLTVAGDLIKLGHGVTIYEALHKPGGVLVYGIPEFRLPKEIVYREVDYLVRSGVNLVLDFVVGKTATIEQLFEEYDAIYIGTGAGLPWFMNIPGENLNGVYSANEYLTRSNLMKAYLFPQYDTPIVRGKYVAVVGGGNVAMDCARTALRLGAAEVHIVYRRTKAEMPARMEEIHHAEEEGIIFDWLTLPIKYTGDERGWIKEMECIRMELGEPDASGRRKPVPIKDSNFISQVDVAVCAIGQSPNPLILQTTPDLKAGKWGNVEADSKTGKTSKKGCWAGGDVVRGGATVILAMGDARFAARSMQEYLETGVW</sequence>
<dbReference type="GO" id="GO:0051536">
    <property type="term" value="F:iron-sulfur cluster binding"/>
    <property type="evidence" value="ECO:0007669"/>
    <property type="project" value="InterPro"/>
</dbReference>
<evidence type="ECO:0000313" key="4">
    <source>
        <dbReference type="Proteomes" id="UP000178943"/>
    </source>
</evidence>
<dbReference type="InterPro" id="IPR006004">
    <property type="entry name" value="SudA-like"/>
</dbReference>
<name>A0A1F5V638_9BACT</name>
<dbReference type="InterPro" id="IPR023753">
    <property type="entry name" value="FAD/NAD-binding_dom"/>
</dbReference>
<dbReference type="AlphaFoldDB" id="A0A1F5V638"/>
<dbReference type="InterPro" id="IPR028261">
    <property type="entry name" value="DPD_II"/>
</dbReference>
<dbReference type="GO" id="GO:0016491">
    <property type="term" value="F:oxidoreductase activity"/>
    <property type="evidence" value="ECO:0007669"/>
    <property type="project" value="InterPro"/>
</dbReference>